<evidence type="ECO:0000256" key="3">
    <source>
        <dbReference type="ARBA" id="ARBA00022960"/>
    </source>
</evidence>
<evidence type="ECO:0000256" key="1">
    <source>
        <dbReference type="ARBA" id="ARBA00005898"/>
    </source>
</evidence>
<comment type="pathway">
    <text evidence="7 8">Cell wall biogenesis; peptidoglycan biosynthesis.</text>
</comment>
<dbReference type="Proteomes" id="UP000053688">
    <property type="component" value="Unassembled WGS sequence"/>
</dbReference>
<dbReference type="PANTHER" id="PTHR23135">
    <property type="entry name" value="MUR LIGASE FAMILY MEMBER"/>
    <property type="match status" value="1"/>
</dbReference>
<comment type="caution">
    <text evidence="12">The sequence shown here is derived from an EMBL/GenBank/DDBJ whole genome shotgun (WGS) entry which is preliminary data.</text>
</comment>
<dbReference type="SUPFAM" id="SSF63418">
    <property type="entry name" value="MurE/MurF N-terminal domain"/>
    <property type="match status" value="1"/>
</dbReference>
<sequence length="494" mass="54824">MNAGITLSQLIFPWVKLSNIAIGNLPVHRIELDSRKVMQGDTFIALIGHCIDARKFIPNAIYAGATIVLAQSNFMMHGKINYFSGIPIIYIKRLNICLSELAGRLYHNKSNILIGITGTNGKTTISQLIAQWLGLLGKRAAVMGTIGNGFLNDLKEVNNTTSNAIDIQRTLSTLEKHGTEYTALELSSHGLVQGRVRSLKFAIGIFSNLSHDHLDYHSSMQEYKEAKFSLFVEHDCQLAVINADDKSGADWLIKLPNALAVSLSSKSILTPNSIFAKLIQYFEDGIKVSFSGKYGNGELLVPLIGRFNAENILLAFSSLLMLGFDKQKLLESAPKLLPIIGRMELFKAKGNPKIIVDYAHTPDGLKQALLALRVHYSGKLWLIFGCSGERDKSKRSMMAKVAEKYADKIILTDDNPRSESPDSIITDILKGLEYPLAVHIEHNRYKAISFALNFASKEDIIFLAGKGHETHQVFKNSKIYYSDRESARKLLGIK</sequence>
<dbReference type="GO" id="GO:0071555">
    <property type="term" value="P:cell wall organization"/>
    <property type="evidence" value="ECO:0007669"/>
    <property type="project" value="UniProtKB-KW"/>
</dbReference>
<evidence type="ECO:0000259" key="9">
    <source>
        <dbReference type="Pfam" id="PF01225"/>
    </source>
</evidence>
<evidence type="ECO:0000256" key="2">
    <source>
        <dbReference type="ARBA" id="ARBA00022618"/>
    </source>
</evidence>
<keyword evidence="4 7" id="KW-0573">Peptidoglycan synthesis</keyword>
<dbReference type="Pfam" id="PF02875">
    <property type="entry name" value="Mur_ligase_C"/>
    <property type="match status" value="1"/>
</dbReference>
<comment type="subcellular location">
    <subcellularLocation>
        <location evidence="7 8">Cytoplasm</location>
    </subcellularLocation>
</comment>
<feature type="modified residue" description="N6-carboxylysine" evidence="7">
    <location>
        <position position="227"/>
    </location>
</feature>
<dbReference type="STRING" id="28176.CF66_2234"/>
<comment type="cofactor">
    <cofactor evidence="7">
        <name>Mg(2+)</name>
        <dbReference type="ChEBI" id="CHEBI:18420"/>
    </cofactor>
</comment>
<feature type="domain" description="Mur ligase central" evidence="11">
    <location>
        <begin position="116"/>
        <end position="317"/>
    </location>
</feature>
<dbReference type="AlphaFoldDB" id="S3DGY6"/>
<dbReference type="InterPro" id="IPR000713">
    <property type="entry name" value="Mur_ligase_N"/>
</dbReference>
<dbReference type="InterPro" id="IPR004101">
    <property type="entry name" value="Mur_ligase_C"/>
</dbReference>
<feature type="domain" description="Mur ligase C-terminal" evidence="10">
    <location>
        <begin position="341"/>
        <end position="467"/>
    </location>
</feature>
<feature type="binding site" evidence="7">
    <location>
        <position position="187"/>
    </location>
    <ligand>
        <name>UDP-N-acetyl-alpha-D-muramoyl-L-alanyl-D-glutamate</name>
        <dbReference type="ChEBI" id="CHEBI:83900"/>
    </ligand>
</feature>
<dbReference type="eggNOG" id="COG0769">
    <property type="taxonomic scope" value="Bacteria"/>
</dbReference>
<name>S3DGY6_9GAMM</name>
<dbReference type="EC" id="6.3.2.13" evidence="7"/>
<feature type="binding site" evidence="7">
    <location>
        <position position="195"/>
    </location>
    <ligand>
        <name>UDP-N-acetyl-alpha-D-muramoyl-L-alanyl-D-glutamate</name>
        <dbReference type="ChEBI" id="CHEBI:83900"/>
    </ligand>
</feature>
<dbReference type="NCBIfam" id="TIGR01085">
    <property type="entry name" value="murE"/>
    <property type="match status" value="1"/>
</dbReference>
<keyword evidence="7" id="KW-0067">ATP-binding</keyword>
<dbReference type="NCBIfam" id="NF001126">
    <property type="entry name" value="PRK00139.1-4"/>
    <property type="match status" value="1"/>
</dbReference>
<evidence type="ECO:0000313" key="13">
    <source>
        <dbReference type="Proteomes" id="UP000053688"/>
    </source>
</evidence>
<dbReference type="Gene3D" id="3.40.1390.10">
    <property type="entry name" value="MurE/MurF, N-terminal domain"/>
    <property type="match status" value="1"/>
</dbReference>
<accession>S3DGY6</accession>
<keyword evidence="5 7" id="KW-0131">Cell cycle</keyword>
<dbReference type="InterPro" id="IPR005761">
    <property type="entry name" value="UDP-N-AcMur-Glu-dNH2Pim_ligase"/>
</dbReference>
<dbReference type="NCBIfam" id="NF001123">
    <property type="entry name" value="PRK00139.1-1"/>
    <property type="match status" value="1"/>
</dbReference>
<dbReference type="GO" id="GO:0008360">
    <property type="term" value="P:regulation of cell shape"/>
    <property type="evidence" value="ECO:0007669"/>
    <property type="project" value="UniProtKB-KW"/>
</dbReference>
<dbReference type="InterPro" id="IPR035911">
    <property type="entry name" value="MurE/MurF_N"/>
</dbReference>
<dbReference type="SUPFAM" id="SSF53623">
    <property type="entry name" value="MurD-like peptide ligases, catalytic domain"/>
    <property type="match status" value="1"/>
</dbReference>
<keyword evidence="6 7" id="KW-0961">Cell wall biogenesis/degradation</keyword>
<dbReference type="GO" id="GO:0000287">
    <property type="term" value="F:magnesium ion binding"/>
    <property type="evidence" value="ECO:0007669"/>
    <property type="project" value="UniProtKB-UniRule"/>
</dbReference>
<dbReference type="PATRIC" id="fig|1236703.3.peg.176"/>
<feature type="binding site" evidence="7">
    <location>
        <begin position="414"/>
        <end position="417"/>
    </location>
    <ligand>
        <name>meso-2,6-diaminopimelate</name>
        <dbReference type="ChEBI" id="CHEBI:57791"/>
    </ligand>
</feature>
<dbReference type="HAMAP" id="MF_00208">
    <property type="entry name" value="MurE"/>
    <property type="match status" value="1"/>
</dbReference>
<organism evidence="12 13">
    <name type="scientific">Candidatus Photodesmus katoptron Akat1</name>
    <dbReference type="NCBI Taxonomy" id="1236703"/>
    <lineage>
        <taxon>Bacteria</taxon>
        <taxon>Pseudomonadati</taxon>
        <taxon>Pseudomonadota</taxon>
        <taxon>Gammaproteobacteria</taxon>
        <taxon>Vibrionales</taxon>
        <taxon>Vibrionaceae</taxon>
        <taxon>Candidatus Photodesmus</taxon>
    </lineage>
</organism>
<dbReference type="Pfam" id="PF01225">
    <property type="entry name" value="Mur_ligase"/>
    <property type="match status" value="1"/>
</dbReference>
<feature type="binding site" evidence="7">
    <location>
        <position position="465"/>
    </location>
    <ligand>
        <name>meso-2,6-diaminopimelate</name>
        <dbReference type="ChEBI" id="CHEBI:57791"/>
    </ligand>
</feature>
<feature type="binding site" evidence="7">
    <location>
        <position position="390"/>
    </location>
    <ligand>
        <name>meso-2,6-diaminopimelate</name>
        <dbReference type="ChEBI" id="CHEBI:57791"/>
    </ligand>
</feature>
<dbReference type="RefSeq" id="WP_016503525.1">
    <property type="nucleotide sequence ID" value="NZ_AMSD01000001.1"/>
</dbReference>
<keyword evidence="7" id="KW-0963">Cytoplasm</keyword>
<keyword evidence="2 7" id="KW-0132">Cell division</keyword>
<dbReference type="GO" id="GO:0005737">
    <property type="term" value="C:cytoplasm"/>
    <property type="evidence" value="ECO:0007669"/>
    <property type="project" value="UniProtKB-SubCell"/>
</dbReference>
<dbReference type="EMBL" id="AMSD01000001">
    <property type="protein sequence ID" value="EPE37727.1"/>
    <property type="molecule type" value="Genomic_DNA"/>
</dbReference>
<evidence type="ECO:0000259" key="10">
    <source>
        <dbReference type="Pfam" id="PF02875"/>
    </source>
</evidence>
<dbReference type="InterPro" id="IPR036615">
    <property type="entry name" value="Mur_ligase_C_dom_sf"/>
</dbReference>
<feature type="binding site" evidence="7">
    <location>
        <position position="34"/>
    </location>
    <ligand>
        <name>UDP-N-acetyl-alpha-D-muramoyl-L-alanyl-D-glutamate</name>
        <dbReference type="ChEBI" id="CHEBI:83900"/>
    </ligand>
</feature>
<protein>
    <recommendedName>
        <fullName evidence="7">UDP-N-acetylmuramoyl-L-alanyl-D-glutamate--2,6-diaminopimelate ligase</fullName>
        <ecNumber evidence="7">6.3.2.13</ecNumber>
    </recommendedName>
    <alternativeName>
        <fullName evidence="7">Meso-A2pm-adding enzyme</fullName>
    </alternativeName>
    <alternativeName>
        <fullName evidence="7">Meso-diaminopimelate-adding enzyme</fullName>
    </alternativeName>
    <alternativeName>
        <fullName evidence="7">UDP-MurNAc-L-Ala-D-Glu:meso-diaminopimelate ligase</fullName>
    </alternativeName>
    <alternativeName>
        <fullName evidence="7">UDP-MurNAc-tripeptide synthetase</fullName>
    </alternativeName>
    <alternativeName>
        <fullName evidence="7">UDP-N-acetylmuramyl-tripeptide synthetase</fullName>
    </alternativeName>
</protein>
<keyword evidence="7" id="KW-0547">Nucleotide-binding</keyword>
<keyword evidence="3 7" id="KW-0133">Cell shape</keyword>
<dbReference type="PANTHER" id="PTHR23135:SF4">
    <property type="entry name" value="UDP-N-ACETYLMURAMOYL-L-ALANYL-D-GLUTAMATE--2,6-DIAMINOPIMELATE LIGASE MURE HOMOLOG, CHLOROPLASTIC"/>
    <property type="match status" value="1"/>
</dbReference>
<dbReference type="SUPFAM" id="SSF53244">
    <property type="entry name" value="MurD-like peptide ligases, peptide-binding domain"/>
    <property type="match status" value="1"/>
</dbReference>
<dbReference type="GO" id="GO:0008765">
    <property type="term" value="F:UDP-N-acetylmuramoylalanyl-D-glutamate-2,6-diaminopimelate ligase activity"/>
    <property type="evidence" value="ECO:0007669"/>
    <property type="project" value="UniProtKB-UniRule"/>
</dbReference>
<keyword evidence="13" id="KW-1185">Reference proteome</keyword>
<evidence type="ECO:0000256" key="7">
    <source>
        <dbReference type="HAMAP-Rule" id="MF_00208"/>
    </source>
</evidence>
<dbReference type="UniPathway" id="UPA00219"/>
<dbReference type="GO" id="GO:0005524">
    <property type="term" value="F:ATP binding"/>
    <property type="evidence" value="ECO:0007669"/>
    <property type="project" value="UniProtKB-UniRule"/>
</dbReference>
<dbReference type="Gene3D" id="3.90.190.20">
    <property type="entry name" value="Mur ligase, C-terminal domain"/>
    <property type="match status" value="1"/>
</dbReference>
<evidence type="ECO:0000256" key="8">
    <source>
        <dbReference type="RuleBase" id="RU004135"/>
    </source>
</evidence>
<evidence type="ECO:0000313" key="12">
    <source>
        <dbReference type="EMBL" id="EPE37727.1"/>
    </source>
</evidence>
<comment type="function">
    <text evidence="7">Catalyzes the addition of meso-diaminopimelic acid to the nucleotide precursor UDP-N-acetylmuramoyl-L-alanyl-D-glutamate (UMAG) in the biosynthesis of bacterial cell-wall peptidoglycan.</text>
</comment>
<comment type="catalytic activity">
    <reaction evidence="7">
        <text>UDP-N-acetyl-alpha-D-muramoyl-L-alanyl-D-glutamate + meso-2,6-diaminopimelate + ATP = UDP-N-acetyl-alpha-D-muramoyl-L-alanyl-gamma-D-glutamyl-meso-2,6-diaminopimelate + ADP + phosphate + H(+)</text>
        <dbReference type="Rhea" id="RHEA:23676"/>
        <dbReference type="ChEBI" id="CHEBI:15378"/>
        <dbReference type="ChEBI" id="CHEBI:30616"/>
        <dbReference type="ChEBI" id="CHEBI:43474"/>
        <dbReference type="ChEBI" id="CHEBI:57791"/>
        <dbReference type="ChEBI" id="CHEBI:83900"/>
        <dbReference type="ChEBI" id="CHEBI:83905"/>
        <dbReference type="ChEBI" id="CHEBI:456216"/>
        <dbReference type="EC" id="6.3.2.13"/>
    </reaction>
</comment>
<comment type="caution">
    <text evidence="7">Lacks conserved residue(s) required for the propagation of feature annotation.</text>
</comment>
<evidence type="ECO:0000256" key="6">
    <source>
        <dbReference type="ARBA" id="ARBA00023316"/>
    </source>
</evidence>
<feature type="binding site" evidence="7">
    <location>
        <begin position="160"/>
        <end position="161"/>
    </location>
    <ligand>
        <name>UDP-N-acetyl-alpha-D-muramoyl-L-alanyl-D-glutamate</name>
        <dbReference type="ChEBI" id="CHEBI:83900"/>
    </ligand>
</feature>
<feature type="binding site" evidence="7">
    <location>
        <position position="193"/>
    </location>
    <ligand>
        <name>UDP-N-acetyl-alpha-D-muramoyl-L-alanyl-D-glutamate</name>
        <dbReference type="ChEBI" id="CHEBI:83900"/>
    </ligand>
</feature>
<dbReference type="Pfam" id="PF08245">
    <property type="entry name" value="Mur_ligase_M"/>
    <property type="match status" value="1"/>
</dbReference>
<gene>
    <name evidence="7 12" type="primary">murE</name>
    <name evidence="12" type="ORF">O1U_0186</name>
</gene>
<dbReference type="Gene3D" id="3.40.1190.10">
    <property type="entry name" value="Mur-like, catalytic domain"/>
    <property type="match status" value="1"/>
</dbReference>
<dbReference type="InterPro" id="IPR036565">
    <property type="entry name" value="Mur-like_cat_sf"/>
</dbReference>
<reference evidence="12 13" key="1">
    <citation type="journal article" date="2014" name="Environ. Microbiol.">
        <title>Genomic signatures of obligate host dependence in the luminous bacterial symbiont of a vertebrate.</title>
        <authorList>
            <person name="Hendry T.A."/>
            <person name="de Wet J.R."/>
            <person name="Dunlap P.V."/>
        </authorList>
    </citation>
    <scope>NUCLEOTIDE SEQUENCE [LARGE SCALE GENOMIC DNA]</scope>
    <source>
        <strain evidence="12 13">Akat1</strain>
    </source>
</reference>
<feature type="binding site" evidence="7">
    <location>
        <position position="469"/>
    </location>
    <ligand>
        <name>meso-2,6-diaminopimelate</name>
        <dbReference type="ChEBI" id="CHEBI:57791"/>
    </ligand>
</feature>
<feature type="domain" description="Mur ligase N-terminal catalytic" evidence="9">
    <location>
        <begin position="27"/>
        <end position="75"/>
    </location>
</feature>
<dbReference type="GO" id="GO:0051301">
    <property type="term" value="P:cell division"/>
    <property type="evidence" value="ECO:0007669"/>
    <property type="project" value="UniProtKB-KW"/>
</dbReference>
<evidence type="ECO:0000256" key="5">
    <source>
        <dbReference type="ARBA" id="ARBA00023306"/>
    </source>
</evidence>
<proteinExistence type="inferred from homology"/>
<evidence type="ECO:0000259" key="11">
    <source>
        <dbReference type="Pfam" id="PF08245"/>
    </source>
</evidence>
<feature type="binding site" evidence="7">
    <location>
        <begin position="118"/>
        <end position="124"/>
    </location>
    <ligand>
        <name>ATP</name>
        <dbReference type="ChEBI" id="CHEBI:30616"/>
    </ligand>
</feature>
<keyword evidence="7 12" id="KW-0436">Ligase</keyword>
<feature type="binding site" evidence="7">
    <location>
        <position position="159"/>
    </location>
    <ligand>
        <name>UDP-N-acetyl-alpha-D-muramoyl-L-alanyl-D-glutamate</name>
        <dbReference type="ChEBI" id="CHEBI:83900"/>
    </ligand>
</feature>
<feature type="short sequence motif" description="Meso-diaminopimelate recognition motif" evidence="7">
    <location>
        <begin position="414"/>
        <end position="417"/>
    </location>
</feature>
<comment type="PTM">
    <text evidence="7">Carboxylation is probably crucial for Mg(2+) binding and, consequently, for the gamma-phosphate positioning of ATP.</text>
</comment>
<dbReference type="InterPro" id="IPR013221">
    <property type="entry name" value="Mur_ligase_cen"/>
</dbReference>
<dbReference type="GO" id="GO:0009252">
    <property type="term" value="P:peptidoglycan biosynthetic process"/>
    <property type="evidence" value="ECO:0007669"/>
    <property type="project" value="UniProtKB-UniRule"/>
</dbReference>
<feature type="binding site" evidence="7">
    <location>
        <position position="32"/>
    </location>
    <ligand>
        <name>UDP-N-acetyl-alpha-D-muramoyl-L-alanyl-D-glutamate</name>
        <dbReference type="ChEBI" id="CHEBI:83900"/>
    </ligand>
</feature>
<comment type="similarity">
    <text evidence="1 7">Belongs to the MurCDEF family. MurE subfamily.</text>
</comment>
<keyword evidence="7" id="KW-0460">Magnesium</keyword>
<evidence type="ECO:0000256" key="4">
    <source>
        <dbReference type="ARBA" id="ARBA00022984"/>
    </source>
</evidence>